<evidence type="ECO:0000313" key="2">
    <source>
        <dbReference type="EMBL" id="KAK3736725.1"/>
    </source>
</evidence>
<dbReference type="Proteomes" id="UP001283361">
    <property type="component" value="Unassembled WGS sequence"/>
</dbReference>
<protein>
    <submittedName>
        <fullName evidence="2">Uncharacterized protein</fullName>
    </submittedName>
</protein>
<proteinExistence type="predicted"/>
<keyword evidence="3" id="KW-1185">Reference proteome</keyword>
<gene>
    <name evidence="2" type="ORF">RRG08_059253</name>
</gene>
<dbReference type="EMBL" id="JAWDGP010006692">
    <property type="protein sequence ID" value="KAK3736725.1"/>
    <property type="molecule type" value="Genomic_DNA"/>
</dbReference>
<reference evidence="2" key="1">
    <citation type="journal article" date="2023" name="G3 (Bethesda)">
        <title>A reference genome for the long-term kleptoplast-retaining sea slug Elysia crispata morphotype clarki.</title>
        <authorList>
            <person name="Eastman K.E."/>
            <person name="Pendleton A.L."/>
            <person name="Shaikh M.A."/>
            <person name="Suttiyut T."/>
            <person name="Ogas R."/>
            <person name="Tomko P."/>
            <person name="Gavelis G."/>
            <person name="Widhalm J.R."/>
            <person name="Wisecaver J.H."/>
        </authorList>
    </citation>
    <scope>NUCLEOTIDE SEQUENCE</scope>
    <source>
        <strain evidence="2">ECLA1</strain>
    </source>
</reference>
<feature type="region of interest" description="Disordered" evidence="1">
    <location>
        <begin position="41"/>
        <end position="67"/>
    </location>
</feature>
<name>A0AAE0Y855_9GAST</name>
<evidence type="ECO:0000256" key="1">
    <source>
        <dbReference type="SAM" id="MobiDB-lite"/>
    </source>
</evidence>
<sequence length="211" mass="23540">MRGGNPSTNDRDTLPDLDCSSWVPGGMSMELMRMYSLERAKKERETTRTRMKEKETGGNVEERKKGDDWSYLMKNRAQTPGVLIGISTQPRVSPPSRRRTSPAHWSVNKAGLPCEQRPPNFQTIVFVAGSIHRCLEAEQGGNKHNTSGQICLFTDSCPETGSVYSSCTHTSVELEESSLVLVVRVDQASGKILPDEGRGRARLEFTRRRSP</sequence>
<evidence type="ECO:0000313" key="3">
    <source>
        <dbReference type="Proteomes" id="UP001283361"/>
    </source>
</evidence>
<feature type="region of interest" description="Disordered" evidence="1">
    <location>
        <begin position="1"/>
        <end position="21"/>
    </location>
</feature>
<organism evidence="2 3">
    <name type="scientific">Elysia crispata</name>
    <name type="common">lettuce slug</name>
    <dbReference type="NCBI Taxonomy" id="231223"/>
    <lineage>
        <taxon>Eukaryota</taxon>
        <taxon>Metazoa</taxon>
        <taxon>Spiralia</taxon>
        <taxon>Lophotrochozoa</taxon>
        <taxon>Mollusca</taxon>
        <taxon>Gastropoda</taxon>
        <taxon>Heterobranchia</taxon>
        <taxon>Euthyneura</taxon>
        <taxon>Panpulmonata</taxon>
        <taxon>Sacoglossa</taxon>
        <taxon>Placobranchoidea</taxon>
        <taxon>Plakobranchidae</taxon>
        <taxon>Elysia</taxon>
    </lineage>
</organism>
<accession>A0AAE0Y855</accession>
<dbReference type="AlphaFoldDB" id="A0AAE0Y855"/>
<comment type="caution">
    <text evidence="2">The sequence shown here is derived from an EMBL/GenBank/DDBJ whole genome shotgun (WGS) entry which is preliminary data.</text>
</comment>